<organism evidence="1">
    <name type="scientific">bioreactor metagenome</name>
    <dbReference type="NCBI Taxonomy" id="1076179"/>
    <lineage>
        <taxon>unclassified sequences</taxon>
        <taxon>metagenomes</taxon>
        <taxon>ecological metagenomes</taxon>
    </lineage>
</organism>
<sequence length="55" mass="6519">MRTYVTIEGENIGFKLNERVKQVPHVKTAEEIRREKRGIFFINSNLRLFANGNFH</sequence>
<dbReference type="AlphaFoldDB" id="A0A644SYB5"/>
<gene>
    <name evidence="1" type="ORF">SDC9_04264</name>
</gene>
<comment type="caution">
    <text evidence="1">The sequence shown here is derived from an EMBL/GenBank/DDBJ whole genome shotgun (WGS) entry which is preliminary data.</text>
</comment>
<reference evidence="1" key="1">
    <citation type="submission" date="2019-08" db="EMBL/GenBank/DDBJ databases">
        <authorList>
            <person name="Kucharzyk K."/>
            <person name="Murdoch R.W."/>
            <person name="Higgins S."/>
            <person name="Loffler F."/>
        </authorList>
    </citation>
    <scope>NUCLEOTIDE SEQUENCE</scope>
</reference>
<dbReference type="EMBL" id="VSSQ01000007">
    <property type="protein sequence ID" value="MPL58722.1"/>
    <property type="molecule type" value="Genomic_DNA"/>
</dbReference>
<accession>A0A644SYB5</accession>
<protein>
    <submittedName>
        <fullName evidence="1">Uncharacterized protein</fullName>
    </submittedName>
</protein>
<evidence type="ECO:0000313" key="1">
    <source>
        <dbReference type="EMBL" id="MPL58722.1"/>
    </source>
</evidence>
<proteinExistence type="predicted"/>
<name>A0A644SYB5_9ZZZZ</name>